<evidence type="ECO:0000259" key="1">
    <source>
        <dbReference type="Pfam" id="PF13460"/>
    </source>
</evidence>
<dbReference type="RefSeq" id="WP_135444964.1">
    <property type="nucleotide sequence ID" value="NZ_SRLE01000009.1"/>
</dbReference>
<sequence>MSDPACVLVLGANGAVGRLVVEQVLASGARVLALVRDGSVLPVELCERDKLEILRGSILEMSDAQLAALLARCTAVVSCLGHNLSMRGIFGPPRRLVHDSLRRLCNTLESASLAEPLRLVLLSTVGYQNHVAGECVSRREAVLLWLLRHLVPPHADNEAAANYLRDEIGTQHPSIQWVAVRPDALLDGQPEVGVAAFPAPVRSALLDPGRTHRANVARFIAGLLDSEANWEEWRGRMPAIYDLDAVP</sequence>
<protein>
    <submittedName>
        <fullName evidence="2">NAD(P)-dependent oxidoreductase</fullName>
    </submittedName>
</protein>
<evidence type="ECO:0000313" key="2">
    <source>
        <dbReference type="EMBL" id="TGD72647.1"/>
    </source>
</evidence>
<dbReference type="EMBL" id="SRLE01000009">
    <property type="protein sequence ID" value="TGD72647.1"/>
    <property type="molecule type" value="Genomic_DNA"/>
</dbReference>
<dbReference type="Pfam" id="PF13460">
    <property type="entry name" value="NAD_binding_10"/>
    <property type="match status" value="1"/>
</dbReference>
<dbReference type="PANTHER" id="PTHR15020:SF11">
    <property type="entry name" value="OS06G0360300 PROTEIN"/>
    <property type="match status" value="1"/>
</dbReference>
<dbReference type="OrthoDB" id="9785372at2"/>
<evidence type="ECO:0000313" key="3">
    <source>
        <dbReference type="Proteomes" id="UP000298050"/>
    </source>
</evidence>
<name>A0A4Z0LZR5_9GAMM</name>
<comment type="caution">
    <text evidence="2">The sequence shown here is derived from an EMBL/GenBank/DDBJ whole genome shotgun (WGS) entry which is preliminary data.</text>
</comment>
<dbReference type="Proteomes" id="UP000298050">
    <property type="component" value="Unassembled WGS sequence"/>
</dbReference>
<reference evidence="2 3" key="1">
    <citation type="submission" date="2019-04" db="EMBL/GenBank/DDBJ databases">
        <title>Taxonomy of novel Haliea sp. from mangrove soil of West Coast of India.</title>
        <authorList>
            <person name="Verma A."/>
            <person name="Kumar P."/>
            <person name="Krishnamurthi S."/>
        </authorList>
    </citation>
    <scope>NUCLEOTIDE SEQUENCE [LARGE SCALE GENOMIC DNA]</scope>
    <source>
        <strain evidence="2 3">SAOS-164</strain>
    </source>
</reference>
<dbReference type="InterPro" id="IPR036291">
    <property type="entry name" value="NAD(P)-bd_dom_sf"/>
</dbReference>
<gene>
    <name evidence="2" type="ORF">E4634_14080</name>
</gene>
<accession>A0A4Z0LZR5</accession>
<dbReference type="Gene3D" id="3.40.50.720">
    <property type="entry name" value="NAD(P)-binding Rossmann-like Domain"/>
    <property type="match status" value="1"/>
</dbReference>
<organism evidence="2 3">
    <name type="scientific">Mangrovimicrobium sediminis</name>
    <dbReference type="NCBI Taxonomy" id="2562682"/>
    <lineage>
        <taxon>Bacteria</taxon>
        <taxon>Pseudomonadati</taxon>
        <taxon>Pseudomonadota</taxon>
        <taxon>Gammaproteobacteria</taxon>
        <taxon>Cellvibrionales</taxon>
        <taxon>Halieaceae</taxon>
        <taxon>Mangrovimicrobium</taxon>
    </lineage>
</organism>
<proteinExistence type="predicted"/>
<dbReference type="InterPro" id="IPR016040">
    <property type="entry name" value="NAD(P)-bd_dom"/>
</dbReference>
<keyword evidence="3" id="KW-1185">Reference proteome</keyword>
<dbReference type="PANTHER" id="PTHR15020">
    <property type="entry name" value="FLAVIN REDUCTASE-RELATED"/>
    <property type="match status" value="1"/>
</dbReference>
<dbReference type="SUPFAM" id="SSF51735">
    <property type="entry name" value="NAD(P)-binding Rossmann-fold domains"/>
    <property type="match status" value="1"/>
</dbReference>
<feature type="domain" description="NAD(P)-binding" evidence="1">
    <location>
        <begin position="11"/>
        <end position="226"/>
    </location>
</feature>
<dbReference type="AlphaFoldDB" id="A0A4Z0LZR5"/>